<dbReference type="NCBIfam" id="TIGR02532">
    <property type="entry name" value="IV_pilin_GFxxxE"/>
    <property type="match status" value="1"/>
</dbReference>
<dbReference type="PANTHER" id="PTHR30093">
    <property type="entry name" value="GENERAL SECRETION PATHWAY PROTEIN G"/>
    <property type="match status" value="1"/>
</dbReference>
<keyword evidence="1" id="KW-0488">Methylation</keyword>
<dbReference type="InterPro" id="IPR000983">
    <property type="entry name" value="Bac_GSPG_pilin"/>
</dbReference>
<keyword evidence="2" id="KW-1133">Transmembrane helix</keyword>
<evidence type="ECO:0000256" key="2">
    <source>
        <dbReference type="SAM" id="Phobius"/>
    </source>
</evidence>
<reference evidence="3 4" key="1">
    <citation type="journal article" date="2015" name="Nature">
        <title>rRNA introns, odd ribosomes, and small enigmatic genomes across a large radiation of phyla.</title>
        <authorList>
            <person name="Brown C.T."/>
            <person name="Hug L.A."/>
            <person name="Thomas B.C."/>
            <person name="Sharon I."/>
            <person name="Castelle C.J."/>
            <person name="Singh A."/>
            <person name="Wilkins M.J."/>
            <person name="Williams K.H."/>
            <person name="Banfield J.F."/>
        </authorList>
    </citation>
    <scope>NUCLEOTIDE SEQUENCE [LARGE SCALE GENOMIC DNA]</scope>
</reference>
<keyword evidence="2" id="KW-0812">Transmembrane</keyword>
<dbReference type="Gene3D" id="3.30.700.10">
    <property type="entry name" value="Glycoprotein, Type 4 Pilin"/>
    <property type="match status" value="1"/>
</dbReference>
<feature type="transmembrane region" description="Helical" evidence="2">
    <location>
        <begin position="12"/>
        <end position="36"/>
    </location>
</feature>
<evidence type="ECO:0000313" key="3">
    <source>
        <dbReference type="EMBL" id="KKP31491.1"/>
    </source>
</evidence>
<dbReference type="Pfam" id="PF07963">
    <property type="entry name" value="N_methyl"/>
    <property type="match status" value="1"/>
</dbReference>
<evidence type="ECO:0000256" key="1">
    <source>
        <dbReference type="ARBA" id="ARBA00022481"/>
    </source>
</evidence>
<gene>
    <name evidence="3" type="ORF">UR21_C0009G0072</name>
</gene>
<dbReference type="PROSITE" id="PS00409">
    <property type="entry name" value="PROKAR_NTER_METHYL"/>
    <property type="match status" value="1"/>
</dbReference>
<dbReference type="InterPro" id="IPR045584">
    <property type="entry name" value="Pilin-like"/>
</dbReference>
<dbReference type="GO" id="GO:0015628">
    <property type="term" value="P:protein secretion by the type II secretion system"/>
    <property type="evidence" value="ECO:0007669"/>
    <property type="project" value="InterPro"/>
</dbReference>
<dbReference type="AlphaFoldDB" id="A0A0F9YYH0"/>
<comment type="caution">
    <text evidence="3">The sequence shown here is derived from an EMBL/GenBank/DDBJ whole genome shotgun (WGS) entry which is preliminary data.</text>
</comment>
<proteinExistence type="predicted"/>
<dbReference type="GO" id="GO:0015627">
    <property type="term" value="C:type II protein secretion system complex"/>
    <property type="evidence" value="ECO:0007669"/>
    <property type="project" value="InterPro"/>
</dbReference>
<protein>
    <submittedName>
        <fullName evidence="3">Tfp pilus assembly protein, major pilin PilA</fullName>
    </submittedName>
</protein>
<sequence>MMKLNLKVIKKGFTLIEMLVVISLIGILAALSLVSFTSVQKQARDTVRKSDLKQYQNALEAYANLVSGLFPSRTAVSSAYSTLCGDLNLKLEPDISCSQDPKTINDATYYDYKYISNGTNGTATATKYVLWGKIENSSTTKYIIYCSDGKIGESATAPSTSTCPI</sequence>
<evidence type="ECO:0000313" key="4">
    <source>
        <dbReference type="Proteomes" id="UP000034803"/>
    </source>
</evidence>
<accession>A0A0F9YYH0</accession>
<organism evidence="3 4">
    <name type="scientific">Candidatus Woesebacteria bacterium GW2011_GWC2_31_9</name>
    <dbReference type="NCBI Taxonomy" id="1618586"/>
    <lineage>
        <taxon>Bacteria</taxon>
        <taxon>Candidatus Woeseibacteriota</taxon>
    </lineage>
</organism>
<dbReference type="InterPro" id="IPR012902">
    <property type="entry name" value="N_methyl_site"/>
</dbReference>
<dbReference type="Proteomes" id="UP000034803">
    <property type="component" value="Unassembled WGS sequence"/>
</dbReference>
<dbReference type="PRINTS" id="PR00813">
    <property type="entry name" value="BCTERIALGSPG"/>
</dbReference>
<dbReference type="SUPFAM" id="SSF54523">
    <property type="entry name" value="Pili subunits"/>
    <property type="match status" value="1"/>
</dbReference>
<keyword evidence="2" id="KW-0472">Membrane</keyword>
<dbReference type="EMBL" id="LBOI01000009">
    <property type="protein sequence ID" value="KKP31491.1"/>
    <property type="molecule type" value="Genomic_DNA"/>
</dbReference>
<name>A0A0F9YYH0_9BACT</name>